<proteinExistence type="predicted"/>
<reference evidence="2 3" key="1">
    <citation type="submission" date="2024-08" db="EMBL/GenBank/DDBJ databases">
        <title>Mycobacterium servetensis sp. nov., a novel rapid-growing mycobacterial species recovered from a human patient in Zaragoza, Spain.</title>
        <authorList>
            <person name="Tristancho-Baro A.I."/>
            <person name="Buenestado-Serrano S."/>
            <person name="Garcia De Viedma D."/>
            <person name="Milagro-Beamonte A."/>
            <person name="Burillo N."/>
            <person name="Sanz S."/>
            <person name="Lopez-Calleja A.I."/>
            <person name="Penas-Utrilla D."/>
            <person name="Guardingo M."/>
            <person name="Garcia M.J."/>
            <person name="Vinuelas-Bayon J."/>
        </authorList>
    </citation>
    <scope>NUCLEOTIDE SEQUENCE [LARGE SCALE GENOMIC DNA]</scope>
    <source>
        <strain evidence="3">HUMS_12744610</strain>
    </source>
</reference>
<dbReference type="RefSeq" id="WP_369741459.1">
    <property type="nucleotide sequence ID" value="NZ_JBGEDP010000001.1"/>
</dbReference>
<gene>
    <name evidence="2" type="ORF">AB8998_07155</name>
</gene>
<keyword evidence="3" id="KW-1185">Reference proteome</keyword>
<evidence type="ECO:0000313" key="2">
    <source>
        <dbReference type="EMBL" id="MEY8014798.1"/>
    </source>
</evidence>
<name>A0ABV4BWY1_9MYCO</name>
<dbReference type="SUPFAM" id="SSF55785">
    <property type="entry name" value="PYP-like sensor domain (PAS domain)"/>
    <property type="match status" value="1"/>
</dbReference>
<evidence type="ECO:0000313" key="3">
    <source>
        <dbReference type="Proteomes" id="UP001564760"/>
    </source>
</evidence>
<dbReference type="Pfam" id="PF13426">
    <property type="entry name" value="PAS_9"/>
    <property type="match status" value="1"/>
</dbReference>
<dbReference type="Proteomes" id="UP001564760">
    <property type="component" value="Unassembled WGS sequence"/>
</dbReference>
<dbReference type="NCBIfam" id="TIGR00229">
    <property type="entry name" value="sensory_box"/>
    <property type="match status" value="1"/>
</dbReference>
<feature type="domain" description="PAS" evidence="1">
    <location>
        <begin position="22"/>
        <end position="111"/>
    </location>
</feature>
<sequence>MLKRVPAVVVLEWVRIPSLAVARDGSILFANSAFAEMVGHRQDDLEGAAFSQIFNTEPATVTALSGVDALSNMVVELQHREGWTVRAGMSKSALIRHDDPVVLVTFEDVTEQLWLDEP</sequence>
<organism evidence="2 3">
    <name type="scientific">Mycobacterium servetii</name>
    <dbReference type="NCBI Taxonomy" id="3237418"/>
    <lineage>
        <taxon>Bacteria</taxon>
        <taxon>Bacillati</taxon>
        <taxon>Actinomycetota</taxon>
        <taxon>Actinomycetes</taxon>
        <taxon>Mycobacteriales</taxon>
        <taxon>Mycobacteriaceae</taxon>
        <taxon>Mycobacterium</taxon>
    </lineage>
</organism>
<dbReference type="EMBL" id="JBGEDP010000001">
    <property type="protein sequence ID" value="MEY8014798.1"/>
    <property type="molecule type" value="Genomic_DNA"/>
</dbReference>
<dbReference type="InterPro" id="IPR035965">
    <property type="entry name" value="PAS-like_dom_sf"/>
</dbReference>
<dbReference type="CDD" id="cd00130">
    <property type="entry name" value="PAS"/>
    <property type="match status" value="1"/>
</dbReference>
<evidence type="ECO:0000259" key="1">
    <source>
        <dbReference type="Pfam" id="PF13426"/>
    </source>
</evidence>
<comment type="caution">
    <text evidence="2">The sequence shown here is derived from an EMBL/GenBank/DDBJ whole genome shotgun (WGS) entry which is preliminary data.</text>
</comment>
<accession>A0ABV4BWY1</accession>
<dbReference type="Gene3D" id="3.30.450.20">
    <property type="entry name" value="PAS domain"/>
    <property type="match status" value="1"/>
</dbReference>
<protein>
    <submittedName>
        <fullName evidence="2">PAS domain S-box protein</fullName>
    </submittedName>
</protein>
<dbReference type="InterPro" id="IPR000014">
    <property type="entry name" value="PAS"/>
</dbReference>